<dbReference type="KEGG" id="rom:EI983_10735"/>
<dbReference type="CDD" id="cd02440">
    <property type="entry name" value="AdoMet_MTases"/>
    <property type="match status" value="1"/>
</dbReference>
<accession>A0A6I6J1T9</accession>
<dbReference type="Proteomes" id="UP000428330">
    <property type="component" value="Chromosome"/>
</dbReference>
<reference evidence="7" key="1">
    <citation type="submission" date="2018-12" db="EMBL/GenBank/DDBJ databases">
        <title>Complete genome sequence of Roseovarius sp. MME-070.</title>
        <authorList>
            <person name="Nam Y.-D."/>
            <person name="Kang J."/>
            <person name="Chung W.-H."/>
            <person name="Park Y.S."/>
        </authorList>
    </citation>
    <scope>NUCLEOTIDE SEQUENCE [LARGE SCALE GENOMIC DNA]</scope>
    <source>
        <strain evidence="7">MME-070</strain>
    </source>
</reference>
<dbReference type="PANTHER" id="PTHR44307">
    <property type="entry name" value="PHOSPHOETHANOLAMINE METHYLTRANSFERASE"/>
    <property type="match status" value="1"/>
</dbReference>
<evidence type="ECO:0000313" key="7">
    <source>
        <dbReference type="Proteomes" id="UP000428330"/>
    </source>
</evidence>
<comment type="pathway">
    <text evidence="4">Phospholipid metabolism.</text>
</comment>
<gene>
    <name evidence="6" type="ORF">EI983_10735</name>
</gene>
<dbReference type="GO" id="GO:0032259">
    <property type="term" value="P:methylation"/>
    <property type="evidence" value="ECO:0007669"/>
    <property type="project" value="UniProtKB-KW"/>
</dbReference>
<evidence type="ECO:0000259" key="5">
    <source>
        <dbReference type="Pfam" id="PF08241"/>
    </source>
</evidence>
<dbReference type="EMBL" id="CP034348">
    <property type="protein sequence ID" value="QGX98718.1"/>
    <property type="molecule type" value="Genomic_DNA"/>
</dbReference>
<evidence type="ECO:0000256" key="1">
    <source>
        <dbReference type="ARBA" id="ARBA00005189"/>
    </source>
</evidence>
<dbReference type="GO" id="GO:0008757">
    <property type="term" value="F:S-adenosylmethionine-dependent methyltransferase activity"/>
    <property type="evidence" value="ECO:0007669"/>
    <property type="project" value="InterPro"/>
</dbReference>
<dbReference type="SUPFAM" id="SSF53335">
    <property type="entry name" value="S-adenosyl-L-methionine-dependent methyltransferases"/>
    <property type="match status" value="1"/>
</dbReference>
<keyword evidence="7" id="KW-1185">Reference proteome</keyword>
<name>A0A6I6J1T9_9RHOB</name>
<evidence type="ECO:0000256" key="4">
    <source>
        <dbReference type="ARBA" id="ARBA00025707"/>
    </source>
</evidence>
<keyword evidence="2 6" id="KW-0489">Methyltransferase</keyword>
<dbReference type="OrthoDB" id="9765084at2"/>
<evidence type="ECO:0000256" key="2">
    <source>
        <dbReference type="ARBA" id="ARBA00022603"/>
    </source>
</evidence>
<dbReference type="InterPro" id="IPR029063">
    <property type="entry name" value="SAM-dependent_MTases_sf"/>
</dbReference>
<evidence type="ECO:0000256" key="3">
    <source>
        <dbReference type="ARBA" id="ARBA00022679"/>
    </source>
</evidence>
<dbReference type="AlphaFoldDB" id="A0A6I6J1T9"/>
<dbReference type="InterPro" id="IPR013216">
    <property type="entry name" value="Methyltransf_11"/>
</dbReference>
<dbReference type="PANTHER" id="PTHR44307:SF2">
    <property type="entry name" value="PHOSPHOETHANOLAMINE METHYLTRANSFERASE ISOFORM X1"/>
    <property type="match status" value="1"/>
</dbReference>
<sequence length="259" mass="27703">MSDKNQHYDDAFAGLLEEVWGEGYLSPGGPEEVARVLEGLDLSGKTALDIGCGTGAITLSLVADHGAARAVGIDVENHVCQEARARAEKAGYGDAVEIVHVAPGPFPFEDGTFDLVFSKDSIIHIADKEALARDIFRVLKPGGVFAASDWLTNQDGPMSPALQRYVDLEGLGFAMASPSRYAKALSDAGFTGVETRDRNPWYLGLAGDERAFLAGPERARLEVAYGAGLVAENIEIWDAMIAVLETGELCPHHLRGHKP</sequence>
<dbReference type="Gene3D" id="3.40.50.150">
    <property type="entry name" value="Vaccinia Virus protein VP39"/>
    <property type="match status" value="1"/>
</dbReference>
<feature type="domain" description="Methyltransferase type 11" evidence="5">
    <location>
        <begin position="48"/>
        <end position="146"/>
    </location>
</feature>
<evidence type="ECO:0000313" key="6">
    <source>
        <dbReference type="EMBL" id="QGX98718.1"/>
    </source>
</evidence>
<proteinExistence type="predicted"/>
<keyword evidence="3 6" id="KW-0808">Transferase</keyword>
<comment type="pathway">
    <text evidence="1">Lipid metabolism.</text>
</comment>
<dbReference type="Pfam" id="PF08241">
    <property type="entry name" value="Methyltransf_11"/>
    <property type="match status" value="1"/>
</dbReference>
<organism evidence="6 7">
    <name type="scientific">Roseovarius faecimaris</name>
    <dbReference type="NCBI Taxonomy" id="2494550"/>
    <lineage>
        <taxon>Bacteria</taxon>
        <taxon>Pseudomonadati</taxon>
        <taxon>Pseudomonadota</taxon>
        <taxon>Alphaproteobacteria</taxon>
        <taxon>Rhodobacterales</taxon>
        <taxon>Roseobacteraceae</taxon>
        <taxon>Roseovarius</taxon>
    </lineage>
</organism>
<protein>
    <submittedName>
        <fullName evidence="6">Methyltransferase domain-containing protein</fullName>
    </submittedName>
</protein>
<dbReference type="RefSeq" id="WP_157707402.1">
    <property type="nucleotide sequence ID" value="NZ_CP034348.1"/>
</dbReference>